<gene>
    <name evidence="3" type="ORF">CJOHNSTONI_LOCUS948</name>
</gene>
<dbReference type="InterPro" id="IPR044926">
    <property type="entry name" value="RGS_subdomain_2"/>
</dbReference>
<dbReference type="InterPro" id="IPR016137">
    <property type="entry name" value="RGS"/>
</dbReference>
<dbReference type="Proteomes" id="UP000746747">
    <property type="component" value="Unassembled WGS sequence"/>
</dbReference>
<feature type="compositionally biased region" description="Low complexity" evidence="1">
    <location>
        <begin position="19"/>
        <end position="34"/>
    </location>
</feature>
<comment type="caution">
    <text evidence="3">The sequence shown here is derived from an EMBL/GenBank/DDBJ whole genome shotgun (WGS) entry which is preliminary data.</text>
</comment>
<keyword evidence="4" id="KW-1185">Reference proteome</keyword>
<dbReference type="InterPro" id="IPR036305">
    <property type="entry name" value="RGS_sf"/>
</dbReference>
<protein>
    <recommendedName>
        <fullName evidence="2">RGS domain-containing protein</fullName>
    </recommendedName>
</protein>
<accession>A0A8J2LX74</accession>
<dbReference type="PANTHER" id="PTHR10845:SF259">
    <property type="entry name" value="RGS DOMAIN-CONTAINING PROTEIN-RELATED"/>
    <property type="match status" value="1"/>
</dbReference>
<name>A0A8J2LX74_9BILA</name>
<organism evidence="3 4">
    <name type="scientific">Cercopithifilaria johnstoni</name>
    <dbReference type="NCBI Taxonomy" id="2874296"/>
    <lineage>
        <taxon>Eukaryota</taxon>
        <taxon>Metazoa</taxon>
        <taxon>Ecdysozoa</taxon>
        <taxon>Nematoda</taxon>
        <taxon>Chromadorea</taxon>
        <taxon>Rhabditida</taxon>
        <taxon>Spirurina</taxon>
        <taxon>Spiruromorpha</taxon>
        <taxon>Filarioidea</taxon>
        <taxon>Onchocercidae</taxon>
        <taxon>Cercopithifilaria</taxon>
    </lineage>
</organism>
<dbReference type="EMBL" id="CAKAEH010000267">
    <property type="protein sequence ID" value="CAG9530455.1"/>
    <property type="molecule type" value="Genomic_DNA"/>
</dbReference>
<feature type="compositionally biased region" description="Polar residues" evidence="1">
    <location>
        <begin position="1"/>
        <end position="11"/>
    </location>
</feature>
<dbReference type="PRINTS" id="PR01301">
    <property type="entry name" value="RGSPROTEIN"/>
</dbReference>
<dbReference type="SMART" id="SM00315">
    <property type="entry name" value="RGS"/>
    <property type="match status" value="1"/>
</dbReference>
<evidence type="ECO:0000259" key="2">
    <source>
        <dbReference type="PROSITE" id="PS50132"/>
    </source>
</evidence>
<evidence type="ECO:0000256" key="1">
    <source>
        <dbReference type="SAM" id="MobiDB-lite"/>
    </source>
</evidence>
<evidence type="ECO:0000313" key="3">
    <source>
        <dbReference type="EMBL" id="CAG9530455.1"/>
    </source>
</evidence>
<evidence type="ECO:0000313" key="4">
    <source>
        <dbReference type="Proteomes" id="UP000746747"/>
    </source>
</evidence>
<sequence length="372" mass="41997">MRNSDCNNHNPHTYRHSRTTSSPSSSGHTTSLLPTTHQYSKSGWTYALNPCGVECSRRNEDAGSNLHTVTKMKTTSLPKSKVPISIRHNDLDYTTESSSITSSTTISENLHRQLINVPFITTTSDITSDGSSAADVKTSIGAPTNVQYLCANGTQKNSEDSINSIRRTASFTFSPKGCLDKVNQRLHVQDIEVKRRFSRFAKTLDFIRSKMDSCSTSTLYPSKEEIIQWQDSFERLLNHKYGCLLFRTFLKGEFSDENVDFWIECEEFRKMKEGKKSTIQKAHSIYSKYIAEQSPKEVNLDSDTRAATKAALENGAKPNMFSLAQTRIEQLMAKDSYRRFLKSKLFLDLLTNGASTSNSGKALQKENEYEHQ</sequence>
<dbReference type="AlphaFoldDB" id="A0A8J2LX74"/>
<dbReference type="FunFam" id="1.10.167.10:FF:000001">
    <property type="entry name" value="Putative regulator of g-protein signaling 12"/>
    <property type="match status" value="1"/>
</dbReference>
<dbReference type="PROSITE" id="PS50132">
    <property type="entry name" value="RGS"/>
    <property type="match status" value="1"/>
</dbReference>
<proteinExistence type="predicted"/>
<feature type="region of interest" description="Disordered" evidence="1">
    <location>
        <begin position="1"/>
        <end position="34"/>
    </location>
</feature>
<reference evidence="3" key="1">
    <citation type="submission" date="2021-09" db="EMBL/GenBank/DDBJ databases">
        <authorList>
            <consortium name="Pathogen Informatics"/>
        </authorList>
    </citation>
    <scope>NUCLEOTIDE SEQUENCE</scope>
</reference>
<dbReference type="PANTHER" id="PTHR10845">
    <property type="entry name" value="REGULATOR OF G PROTEIN SIGNALING"/>
    <property type="match status" value="1"/>
</dbReference>
<dbReference type="Pfam" id="PF00615">
    <property type="entry name" value="RGS"/>
    <property type="match status" value="1"/>
</dbReference>
<feature type="domain" description="RGS" evidence="2">
    <location>
        <begin position="232"/>
        <end position="350"/>
    </location>
</feature>
<dbReference type="SUPFAM" id="SSF48097">
    <property type="entry name" value="Regulator of G-protein signaling, RGS"/>
    <property type="match status" value="1"/>
</dbReference>
<dbReference type="OrthoDB" id="196547at2759"/>
<dbReference type="Gene3D" id="1.10.167.10">
    <property type="entry name" value="Regulator of G-protein Signalling 4, domain 2"/>
    <property type="match status" value="1"/>
</dbReference>